<evidence type="ECO:0000313" key="2">
    <source>
        <dbReference type="EnsemblPlants" id="Zm00001eb299580_P001"/>
    </source>
</evidence>
<reference evidence="3" key="1">
    <citation type="submission" date="2015-12" db="EMBL/GenBank/DDBJ databases">
        <title>Update maize B73 reference genome by single molecule sequencing technologies.</title>
        <authorList>
            <consortium name="Maize Genome Sequencing Project"/>
            <person name="Ware D."/>
        </authorList>
    </citation>
    <scope>NUCLEOTIDE SEQUENCE [LARGE SCALE GENOMIC DNA]</scope>
    <source>
        <strain evidence="3">cv. B73</strain>
    </source>
</reference>
<dbReference type="InParanoid" id="A0A804Q7G0"/>
<evidence type="ECO:0000313" key="3">
    <source>
        <dbReference type="Proteomes" id="UP000007305"/>
    </source>
</evidence>
<reference evidence="2" key="2">
    <citation type="submission" date="2019-07" db="EMBL/GenBank/DDBJ databases">
        <authorList>
            <person name="Seetharam A."/>
            <person name="Woodhouse M."/>
            <person name="Cannon E."/>
        </authorList>
    </citation>
    <scope>NUCLEOTIDE SEQUENCE [LARGE SCALE GENOMIC DNA]</scope>
    <source>
        <strain evidence="2">cv. B73</strain>
    </source>
</reference>
<evidence type="ECO:0000256" key="1">
    <source>
        <dbReference type="SAM" id="Phobius"/>
    </source>
</evidence>
<dbReference type="AlphaFoldDB" id="A0A804Q7G0"/>
<protein>
    <submittedName>
        <fullName evidence="2">Uncharacterized protein</fullName>
    </submittedName>
</protein>
<organism evidence="2 3">
    <name type="scientific">Zea mays</name>
    <name type="common">Maize</name>
    <dbReference type="NCBI Taxonomy" id="4577"/>
    <lineage>
        <taxon>Eukaryota</taxon>
        <taxon>Viridiplantae</taxon>
        <taxon>Streptophyta</taxon>
        <taxon>Embryophyta</taxon>
        <taxon>Tracheophyta</taxon>
        <taxon>Spermatophyta</taxon>
        <taxon>Magnoliopsida</taxon>
        <taxon>Liliopsida</taxon>
        <taxon>Poales</taxon>
        <taxon>Poaceae</taxon>
        <taxon>PACMAD clade</taxon>
        <taxon>Panicoideae</taxon>
        <taxon>Andropogonodae</taxon>
        <taxon>Andropogoneae</taxon>
        <taxon>Tripsacinae</taxon>
        <taxon>Zea</taxon>
    </lineage>
</organism>
<dbReference type="PANTHER" id="PTHR36735">
    <property type="entry name" value="TRANSMEMBRANE PROTEIN"/>
    <property type="match status" value="1"/>
</dbReference>
<accession>A0A804Q7G0</accession>
<keyword evidence="1" id="KW-0812">Transmembrane</keyword>
<keyword evidence="1" id="KW-1133">Transmembrane helix</keyword>
<proteinExistence type="predicted"/>
<reference evidence="2" key="3">
    <citation type="submission" date="2021-05" db="UniProtKB">
        <authorList>
            <consortium name="EnsemblPlants"/>
        </authorList>
    </citation>
    <scope>IDENTIFICATION</scope>
    <source>
        <strain evidence="2">cv. B73</strain>
    </source>
</reference>
<dbReference type="EnsemblPlants" id="Zm00001eb299580_T001">
    <property type="protein sequence ID" value="Zm00001eb299580_P001"/>
    <property type="gene ID" value="Zm00001eb299580"/>
</dbReference>
<keyword evidence="3" id="KW-1185">Reference proteome</keyword>
<sequence length="52" mass="5325">MADEAELALEDADAAMRVAADDDSITATVVSVLLTLAFVGLSILTLGVHVLP</sequence>
<feature type="transmembrane region" description="Helical" evidence="1">
    <location>
        <begin position="25"/>
        <end position="51"/>
    </location>
</feature>
<dbReference type="Proteomes" id="UP000007305">
    <property type="component" value="Chromosome 7"/>
</dbReference>
<name>A0A804Q7G0_MAIZE</name>
<keyword evidence="1" id="KW-0472">Membrane</keyword>
<dbReference type="PANTHER" id="PTHR36735:SF1">
    <property type="entry name" value="TRANSMEMBRANE PROTEIN"/>
    <property type="match status" value="1"/>
</dbReference>
<dbReference type="Gramene" id="Zm00001eb299580_T001">
    <property type="protein sequence ID" value="Zm00001eb299580_P001"/>
    <property type="gene ID" value="Zm00001eb299580"/>
</dbReference>